<reference evidence="5 6" key="1">
    <citation type="submission" date="2019-08" db="EMBL/GenBank/DDBJ databases">
        <title>100 year-old enigma solved: identification of Planctomyces bekefii, the type genus and species of the phylum Planctomycetes.</title>
        <authorList>
            <person name="Svetlana D.N."/>
            <person name="Overmann J."/>
        </authorList>
    </citation>
    <scope>NUCLEOTIDE SEQUENCE [LARGE SCALE GENOMIC DNA]</scope>
    <source>
        <strain evidence="5">Phe10_nw2017</strain>
    </source>
</reference>
<dbReference type="GO" id="GO:1990904">
    <property type="term" value="C:ribonucleoprotein complex"/>
    <property type="evidence" value="ECO:0007669"/>
    <property type="project" value="UniProtKB-KW"/>
</dbReference>
<sequence length="58" mass="6082">MSEDLLLKVERRQLPGSKGARLVRAAGRVPANIYGLGKPGASVSICGEVVEKLVTTCS</sequence>
<evidence type="ECO:0000256" key="3">
    <source>
        <dbReference type="ARBA" id="ARBA00035479"/>
    </source>
</evidence>
<gene>
    <name evidence="5" type="ORF">E3A20_16200</name>
</gene>
<evidence type="ECO:0000259" key="4">
    <source>
        <dbReference type="Pfam" id="PF01386"/>
    </source>
</evidence>
<feature type="non-terminal residue" evidence="5">
    <location>
        <position position="58"/>
    </location>
</feature>
<dbReference type="GO" id="GO:0003735">
    <property type="term" value="F:structural constituent of ribosome"/>
    <property type="evidence" value="ECO:0007669"/>
    <property type="project" value="InterPro"/>
</dbReference>
<reference evidence="5 6" key="2">
    <citation type="submission" date="2019-08" db="EMBL/GenBank/DDBJ databases">
        <authorList>
            <person name="Henke P."/>
        </authorList>
    </citation>
    <scope>NUCLEOTIDE SEQUENCE [LARGE SCALE GENOMIC DNA]</scope>
    <source>
        <strain evidence="5">Phe10_nw2017</strain>
    </source>
</reference>
<comment type="caution">
    <text evidence="5">The sequence shown here is derived from an EMBL/GenBank/DDBJ whole genome shotgun (WGS) entry which is preliminary data.</text>
</comment>
<dbReference type="InterPro" id="IPR011035">
    <property type="entry name" value="Ribosomal_bL25/Gln-tRNA_synth"/>
</dbReference>
<accession>A0A5C6M831</accession>
<keyword evidence="2" id="KW-0687">Ribonucleoprotein</keyword>
<dbReference type="Gene3D" id="2.40.240.10">
    <property type="entry name" value="Ribosomal Protein L25, Chain P"/>
    <property type="match status" value="1"/>
</dbReference>
<proteinExistence type="predicted"/>
<dbReference type="InterPro" id="IPR020056">
    <property type="entry name" value="Rbsml_bL25/Gln-tRNA_synth_N"/>
</dbReference>
<evidence type="ECO:0000256" key="2">
    <source>
        <dbReference type="ARBA" id="ARBA00023274"/>
    </source>
</evidence>
<dbReference type="Pfam" id="PF01386">
    <property type="entry name" value="Ribosomal_L25p"/>
    <property type="match status" value="1"/>
</dbReference>
<dbReference type="CDD" id="cd00495">
    <property type="entry name" value="Ribosomal_L25_TL5_CTC"/>
    <property type="match status" value="1"/>
</dbReference>
<keyword evidence="1" id="KW-0689">Ribosomal protein</keyword>
<dbReference type="Proteomes" id="UP000321083">
    <property type="component" value="Unassembled WGS sequence"/>
</dbReference>
<evidence type="ECO:0000256" key="1">
    <source>
        <dbReference type="ARBA" id="ARBA00022980"/>
    </source>
</evidence>
<name>A0A5C6M831_9PLAN</name>
<keyword evidence="6" id="KW-1185">Reference proteome</keyword>
<protein>
    <recommendedName>
        <fullName evidence="3">50S ribosomal protein L25</fullName>
    </recommendedName>
</protein>
<dbReference type="InterPro" id="IPR029751">
    <property type="entry name" value="Ribosomal_L25_dom"/>
</dbReference>
<evidence type="ECO:0000313" key="6">
    <source>
        <dbReference type="Proteomes" id="UP000321083"/>
    </source>
</evidence>
<evidence type="ECO:0000313" key="5">
    <source>
        <dbReference type="EMBL" id="TWW09254.1"/>
    </source>
</evidence>
<dbReference type="AlphaFoldDB" id="A0A5C6M831"/>
<dbReference type="EMBL" id="SRHE01000333">
    <property type="protein sequence ID" value="TWW09254.1"/>
    <property type="molecule type" value="Genomic_DNA"/>
</dbReference>
<dbReference type="SUPFAM" id="SSF50715">
    <property type="entry name" value="Ribosomal protein L25-like"/>
    <property type="match status" value="1"/>
</dbReference>
<feature type="domain" description="Large ribosomal subunit protein bL25 L25" evidence="4">
    <location>
        <begin position="7"/>
        <end position="54"/>
    </location>
</feature>
<organism evidence="5 6">
    <name type="scientific">Planctomyces bekefii</name>
    <dbReference type="NCBI Taxonomy" id="1653850"/>
    <lineage>
        <taxon>Bacteria</taxon>
        <taxon>Pseudomonadati</taxon>
        <taxon>Planctomycetota</taxon>
        <taxon>Planctomycetia</taxon>
        <taxon>Planctomycetales</taxon>
        <taxon>Planctomycetaceae</taxon>
        <taxon>Planctomyces</taxon>
    </lineage>
</organism>
<dbReference type="GO" id="GO:0005840">
    <property type="term" value="C:ribosome"/>
    <property type="evidence" value="ECO:0007669"/>
    <property type="project" value="UniProtKB-KW"/>
</dbReference>
<dbReference type="GO" id="GO:0006412">
    <property type="term" value="P:translation"/>
    <property type="evidence" value="ECO:0007669"/>
    <property type="project" value="InterPro"/>
</dbReference>